<dbReference type="PANTHER" id="PTHR12905:SF0">
    <property type="entry name" value="CALCINEURIN-LIKE PHOSPHOESTERASE DOMAIN-CONTAINING PROTEIN"/>
    <property type="match status" value="1"/>
</dbReference>
<reference evidence="4" key="1">
    <citation type="submission" date="2020-11" db="EMBL/GenBank/DDBJ databases">
        <authorList>
            <person name="Whitehead M."/>
        </authorList>
    </citation>
    <scope>NUCLEOTIDE SEQUENCE</scope>
    <source>
        <strain evidence="4">EGII</strain>
    </source>
</reference>
<dbReference type="PIRSF" id="PIRSF035808">
    <property type="entry name" value="Pdiesterase_Brain_239"/>
    <property type="match status" value="1"/>
</dbReference>
<feature type="domain" description="Calcineurin-like phosphoesterase" evidence="3">
    <location>
        <begin position="45"/>
        <end position="259"/>
    </location>
</feature>
<comment type="similarity">
    <text evidence="1">Belongs to the UPF0046 family.</text>
</comment>
<evidence type="ECO:0000256" key="1">
    <source>
        <dbReference type="ARBA" id="ARBA00007993"/>
    </source>
</evidence>
<dbReference type="Pfam" id="PF00149">
    <property type="entry name" value="Metallophos"/>
    <property type="match status" value="1"/>
</dbReference>
<organism evidence="4 5">
    <name type="scientific">Ceratitis capitata</name>
    <name type="common">Mediterranean fruit fly</name>
    <name type="synonym">Tephritis capitata</name>
    <dbReference type="NCBI Taxonomy" id="7213"/>
    <lineage>
        <taxon>Eukaryota</taxon>
        <taxon>Metazoa</taxon>
        <taxon>Ecdysozoa</taxon>
        <taxon>Arthropoda</taxon>
        <taxon>Hexapoda</taxon>
        <taxon>Insecta</taxon>
        <taxon>Pterygota</taxon>
        <taxon>Neoptera</taxon>
        <taxon>Endopterygota</taxon>
        <taxon>Diptera</taxon>
        <taxon>Brachycera</taxon>
        <taxon>Muscomorpha</taxon>
        <taxon>Tephritoidea</taxon>
        <taxon>Tephritidae</taxon>
        <taxon>Ceratitis</taxon>
        <taxon>Ceratitis</taxon>
    </lineage>
</organism>
<gene>
    <name evidence="4" type="ORF">CCAP1982_LOCUS11819</name>
</gene>
<dbReference type="GO" id="GO:0016787">
    <property type="term" value="F:hydrolase activity"/>
    <property type="evidence" value="ECO:0007669"/>
    <property type="project" value="InterPro"/>
</dbReference>
<protein>
    <submittedName>
        <fullName evidence="4">(Mediterranean fruit fly) hypothetical protein</fullName>
    </submittedName>
</protein>
<evidence type="ECO:0000256" key="2">
    <source>
        <dbReference type="SAM" id="MobiDB-lite"/>
    </source>
</evidence>
<dbReference type="InterPro" id="IPR004843">
    <property type="entry name" value="Calcineurin-like_PHP"/>
</dbReference>
<dbReference type="PANTHER" id="PTHR12905">
    <property type="entry name" value="METALLOPHOSPHOESTERASE"/>
    <property type="match status" value="1"/>
</dbReference>
<keyword evidence="5" id="KW-1185">Reference proteome</keyword>
<dbReference type="InterPro" id="IPR051693">
    <property type="entry name" value="UPF0046_metallophosphoest"/>
</dbReference>
<name>A0A811UWQ0_CERCA</name>
<dbReference type="Gene3D" id="3.60.21.10">
    <property type="match status" value="1"/>
</dbReference>
<evidence type="ECO:0000313" key="5">
    <source>
        <dbReference type="Proteomes" id="UP000606786"/>
    </source>
</evidence>
<dbReference type="OrthoDB" id="630188at2759"/>
<proteinExistence type="inferred from homology"/>
<dbReference type="CDD" id="cd07379">
    <property type="entry name" value="MPP_239FB"/>
    <property type="match status" value="1"/>
</dbReference>
<evidence type="ECO:0000259" key="3">
    <source>
        <dbReference type="Pfam" id="PF00149"/>
    </source>
</evidence>
<accession>A0A811UWQ0</accession>
<dbReference type="SUPFAM" id="SSF56300">
    <property type="entry name" value="Metallo-dependent phosphatases"/>
    <property type="match status" value="1"/>
</dbReference>
<dbReference type="KEGG" id="ccat:101451205"/>
<dbReference type="InterPro" id="IPR024201">
    <property type="entry name" value="Calcineurin-like_Pesterase"/>
</dbReference>
<feature type="region of interest" description="Disordered" evidence="2">
    <location>
        <begin position="119"/>
        <end position="140"/>
    </location>
</feature>
<comment type="caution">
    <text evidence="4">The sequence shown here is derived from an EMBL/GenBank/DDBJ whole genome shotgun (WGS) entry which is preliminary data.</text>
</comment>
<dbReference type="EMBL" id="CAJHJT010000034">
    <property type="protein sequence ID" value="CAD7003360.1"/>
    <property type="molecule type" value="Genomic_DNA"/>
</dbReference>
<sequence>MEVPISVHPLTNDPTAAWQEISKSQRVIKVSMNRAVKQKDPKKVRVVCMSDTHSLTTHLKFDIPNGDIFIHAGDFTKCGKLEEVIEFDRWIGSLPHKHKLVIAGNHELSFDKTFTESSLEKSPSSRTKHTGRFSVENMPTLGNPREDIESAIQTNNIRDILHNCTYVEDQLINVMGIRIYGTPWQPEFCKWAFNLPRGEACLNVWNRIPTAVDILVTHTPPVGHGDLCCSGVRAGCVELLSTVQKRVKPKYHVFGHIHEGYGITSDGNIIYINASTCDINYIPNNPPIVFDVLPSTV</sequence>
<dbReference type="InterPro" id="IPR029052">
    <property type="entry name" value="Metallo-depent_PP-like"/>
</dbReference>
<evidence type="ECO:0000313" key="4">
    <source>
        <dbReference type="EMBL" id="CAD7003360.1"/>
    </source>
</evidence>
<dbReference type="AlphaFoldDB" id="A0A811UWQ0"/>
<dbReference type="Proteomes" id="UP000606786">
    <property type="component" value="Unassembled WGS sequence"/>
</dbReference>